<feature type="coiled-coil region" evidence="2">
    <location>
        <begin position="324"/>
        <end position="358"/>
    </location>
</feature>
<dbReference type="EMBL" id="UZAD01013176">
    <property type="protein sequence ID" value="VDN91316.1"/>
    <property type="molecule type" value="Genomic_DNA"/>
</dbReference>
<feature type="coiled-coil region" evidence="2">
    <location>
        <begin position="659"/>
        <end position="749"/>
    </location>
</feature>
<reference evidence="7" key="1">
    <citation type="submission" date="2016-04" db="UniProtKB">
        <authorList>
            <consortium name="WormBaseParasite"/>
        </authorList>
    </citation>
    <scope>IDENTIFICATION</scope>
</reference>
<dbReference type="InterPro" id="IPR015943">
    <property type="entry name" value="WD40/YVTN_repeat-like_dom_sf"/>
</dbReference>
<protein>
    <submittedName>
        <fullName evidence="7">Cilia- and flagella-associated protein 157</fullName>
    </submittedName>
</protein>
<dbReference type="Pfam" id="PF15035">
    <property type="entry name" value="Rootletin"/>
    <property type="match status" value="1"/>
</dbReference>
<evidence type="ECO:0000313" key="7">
    <source>
        <dbReference type="WBParaSite" id="BPAG_0001016801-mRNA-1"/>
    </source>
</evidence>
<dbReference type="Gene3D" id="1.20.5.340">
    <property type="match status" value="1"/>
</dbReference>
<feature type="region of interest" description="Disordered" evidence="3">
    <location>
        <begin position="1588"/>
        <end position="1607"/>
    </location>
</feature>
<dbReference type="SMART" id="SM00564">
    <property type="entry name" value="PQQ"/>
    <property type="match status" value="4"/>
</dbReference>
<evidence type="ECO:0000256" key="3">
    <source>
        <dbReference type="SAM" id="MobiDB-lite"/>
    </source>
</evidence>
<evidence type="ECO:0000256" key="1">
    <source>
        <dbReference type="ARBA" id="ARBA00023054"/>
    </source>
</evidence>
<dbReference type="InterPro" id="IPR018391">
    <property type="entry name" value="PQQ_b-propeller_rpt"/>
</dbReference>
<dbReference type="Proteomes" id="UP000278627">
    <property type="component" value="Unassembled WGS sequence"/>
</dbReference>
<dbReference type="SUPFAM" id="SSF50998">
    <property type="entry name" value="Quinoprotein alcohol dehydrogenase-like"/>
    <property type="match status" value="1"/>
</dbReference>
<feature type="coiled-coil region" evidence="2">
    <location>
        <begin position="172"/>
        <end position="220"/>
    </location>
</feature>
<proteinExistence type="predicted"/>
<name>A0A158PRF8_BRUPA</name>
<dbReference type="STRING" id="6280.A0A158PRF8"/>
<dbReference type="SUPFAM" id="SSF57997">
    <property type="entry name" value="Tropomyosin"/>
    <property type="match status" value="1"/>
</dbReference>
<feature type="coiled-coil region" evidence="2">
    <location>
        <begin position="1638"/>
        <end position="1870"/>
    </location>
</feature>
<organism evidence="7">
    <name type="scientific">Brugia pahangi</name>
    <name type="common">Filarial nematode worm</name>
    <dbReference type="NCBI Taxonomy" id="6280"/>
    <lineage>
        <taxon>Eukaryota</taxon>
        <taxon>Metazoa</taxon>
        <taxon>Ecdysozoa</taxon>
        <taxon>Nematoda</taxon>
        <taxon>Chromadorea</taxon>
        <taxon>Rhabditida</taxon>
        <taxon>Spirurina</taxon>
        <taxon>Spiruromorpha</taxon>
        <taxon>Filarioidea</taxon>
        <taxon>Onchocercidae</taxon>
        <taxon>Brugia</taxon>
    </lineage>
</organism>
<dbReference type="InterPro" id="IPR011047">
    <property type="entry name" value="Quinoprotein_ADH-like_sf"/>
</dbReference>
<feature type="coiled-coil region" evidence="2">
    <location>
        <begin position="1383"/>
        <end position="1585"/>
    </location>
</feature>
<dbReference type="WBParaSite" id="BPAG_0001016801-mRNA-1">
    <property type="protein sequence ID" value="BPAG_0001016801-mRNA-1"/>
    <property type="gene ID" value="BPAG_0001016801"/>
</dbReference>
<evidence type="ECO:0000313" key="6">
    <source>
        <dbReference type="Proteomes" id="UP000278627"/>
    </source>
</evidence>
<accession>A0A158PRF8</accession>
<feature type="region of interest" description="Disordered" evidence="3">
    <location>
        <begin position="1335"/>
        <end position="1363"/>
    </location>
</feature>
<dbReference type="CDD" id="cd09769">
    <property type="entry name" value="Luminal_IRE1"/>
    <property type="match status" value="1"/>
</dbReference>
<evidence type="ECO:0000313" key="5">
    <source>
        <dbReference type="EMBL" id="VDN91316.1"/>
    </source>
</evidence>
<gene>
    <name evidence="5" type="ORF">BPAG_LOCUS10130</name>
</gene>
<dbReference type="Gene3D" id="1.10.287.1490">
    <property type="match status" value="1"/>
</dbReference>
<feature type="domain" description="Rootletin-like coiled-coil" evidence="4">
    <location>
        <begin position="53"/>
        <end position="281"/>
    </location>
</feature>
<feature type="coiled-coil region" evidence="2">
    <location>
        <begin position="533"/>
        <end position="630"/>
    </location>
</feature>
<feature type="compositionally biased region" description="Low complexity" evidence="3">
    <location>
        <begin position="1338"/>
        <end position="1355"/>
    </location>
</feature>
<evidence type="ECO:0000259" key="4">
    <source>
        <dbReference type="Pfam" id="PF15035"/>
    </source>
</evidence>
<feature type="coiled-coil region" evidence="2">
    <location>
        <begin position="817"/>
        <end position="1197"/>
    </location>
</feature>
<feature type="coiled-coil region" evidence="2">
    <location>
        <begin position="391"/>
        <end position="502"/>
    </location>
</feature>
<reference evidence="5 6" key="2">
    <citation type="submission" date="2018-11" db="EMBL/GenBank/DDBJ databases">
        <authorList>
            <consortium name="Pathogen Informatics"/>
        </authorList>
    </citation>
    <scope>NUCLEOTIDE SEQUENCE [LARGE SCALE GENOMIC DNA]</scope>
</reference>
<keyword evidence="6" id="KW-1185">Reference proteome</keyword>
<sequence>MILHLKTLCSIMCIFSDETVMHSDDALPTTSVTHNVRSPVDVVFMPSDLSSYRNRIDASVDEQRKYRQVLAGLSNKVKKYRKHTAKSVAQLNASQVSDVDTIGDIFQVMSQYVFGIWGFFLKIFGSGSSSPEMLRIGPDGLSANPLLSSSFTDTGFKTELPDSSTDIIIQQLRDEQIRNDKLEDLNDIYREQAEVIIRTNQNLKDELLKTQEKLMKITHEREMERCFLRQHDEKKKRAVDAQYQHMLELWVVFNRLRRQVRDLRTETESDLDKQRTEFVRCANNMEALVRQAEMKRKHVALEETKDEETMNDLLKKYEDVAVRNIKLEHELNDSNRRIAVMEDLVKKANEECDVAKDSLKKIHLIPELDEMRGRRARSVSPDGFLVYFNTIRLVRAALQEKNNKIKDYERKCNEYQDKLSERESRLSHMEELRRKSDEEFVDLKKENDKIRRDKEEVERKFRRLNERFERLDTEKNETQKAIEQLQNEIHSLNINHQETLNDMFIKQQEELAERRKYFEDELEECHMDNTQRLVVLKNDLEKCRNEVEELRDQLRNAQADCIAERRRIAEKENVILEHQLALRNSRDENRDIRIANDAKDVRLVELQRRMDSLELEAKQKEDSLIEIRNEKSILVAENASLLADINALRANITENKNIMGQNEEALENATTKISEITRQLKDRDQKILLLEKTVADYELRIDLINEQILNTKVEKTMRKEELEQNAEKIIALNQEKVKLLKERSDLEDELGRMSNITVELEKKITDLEKCIENHIAQGAILNDVLEQYKLRERETSQALADSQFEITRLIEINNRIKSEHDDELKRVCNEYKETEKKFIIQKKTEMESYNDTIFALHKNKQNLEKSLTESEEKMKGLSLRYENVTFEKENLLTQLDEEKRRYEKETISLRQQLDAIKKQYVEEIAEWEKIHAEKDSSYNLKVSKMEANIKALNDKLQRSEEVESSLRRKMVDLNLLIDREKDTVKLTQSEITKKNEEMKLELEKFDQERQMWNEKIKLKNEELMKARCNIESLQTKCLGLEKTLQFVESRLDKKTQNLSTTENELKQIEDRIASRMNEEAILKNNLAENEREKNDLKTERDKLKASLRETCTQLEEMKSNEEILRKEIAMMESKLRDEEKRAQKLSNDLKQLENENKDLEVVLSEKTSDLSTLTVLFKQSENMQKQTIEELEKEKQKNCKTEEIIAALQAENGKLTCDLTNIRNVLEQKIATNQRVIDDMIGNYKAAEKGRIEAIRQKESIVDELSNLKNLLAAEDAKRINIEQKLAESETLRKELVKKVVHFENSARKALSFTKARKLSQFRSCVLEMDGKISQDVSQSGNGSLRRSSSVSPSPHVRFDLNSDAESISPESLNISSSVEITFRHLKDRIDELEQARANESTTFIRLKADRERVLDENRKYLDKIHLLERKLIELEEDKRHLESRLSSSRQMLVSQEESLRAKETERKALKTRVMSADLHVRDKEARLTSLNEQVTALKSKISAMENDHKKMEESRMMWEEERLLYESACKDAEKKVEQYWADMKSIISTKENLEERLNETEQLLSKTRQQCGELEKANREYRNMFKQGKADEGLGEDRRNQEDHAKIGDSDLLSKLSILQHEYDSCLLRLQASDLGRQSLKNDLNEARNRQKETSHRIANMQHKLEEILEEKNRLQQRLYIMEKREKDDQAIGKDIHKELEKLRAEKIVLLAENEELKRRLSRVEVEHREFDACRARLERERLALKRNIETLEVEKQRTDAAMRQITSERQALDKSLTTMEKENMELYRNCTQLQNQVVQLEKENSSHLVKESATQLRALENKLIQAQRERQQIEQLLEQRELAYAQKIKLFESKIVVLKEQLDTERKRRLEVMERTAVVQRNQLELRSDLDDSVSSVHRLSLHLPERYELPTEARIRAHNCIDKLDGMKQVPQRIRAKNEITVMIVQSHSSTVVGGTLLVSTIDGYLKGIDFHSGEVKWSLKEDPVLISPKTIRHGFTFIPDPQDGGLYILKDGQLKKLPYSIPQLVAASPCRTMDGVLYAGSKKDVWLEIDSTKGIKLGELSQSQTNSQCPLNKNTSILIGRSEYKLTMVDPENRDRRWNATYTDYSNHLLPADPSYPFQHFTSTVGGRLLAVNAAEGSVAWELDVGNTVVAMYILQNDGLHRLPYTVIGKETLEEFVKANVSAVKILNVSLNEISRDSNDIKYTMKFDNQQSESFESSSGTL</sequence>
<dbReference type="InterPro" id="IPR055167">
    <property type="entry name" value="Rootletin-like_CC"/>
</dbReference>
<dbReference type="Gene3D" id="2.130.10.10">
    <property type="entry name" value="YVTN repeat-like/Quinoprotein amine dehydrogenase"/>
    <property type="match status" value="1"/>
</dbReference>
<evidence type="ECO:0000256" key="2">
    <source>
        <dbReference type="SAM" id="Coils"/>
    </source>
</evidence>
<keyword evidence="1 2" id="KW-0175">Coiled coil</keyword>